<evidence type="ECO:0000256" key="1">
    <source>
        <dbReference type="SAM" id="MobiDB-lite"/>
    </source>
</evidence>
<feature type="region of interest" description="Disordered" evidence="1">
    <location>
        <begin position="52"/>
        <end position="84"/>
    </location>
</feature>
<accession>A0A183G544</accession>
<accession>A0A3P8A685</accession>
<organism evidence="3 4">
    <name type="scientific">Heligmosomoides polygyrus</name>
    <name type="common">Parasitic roundworm</name>
    <dbReference type="NCBI Taxonomy" id="6339"/>
    <lineage>
        <taxon>Eukaryota</taxon>
        <taxon>Metazoa</taxon>
        <taxon>Ecdysozoa</taxon>
        <taxon>Nematoda</taxon>
        <taxon>Chromadorea</taxon>
        <taxon>Rhabditida</taxon>
        <taxon>Rhabditina</taxon>
        <taxon>Rhabditomorpha</taxon>
        <taxon>Strongyloidea</taxon>
        <taxon>Heligmosomidae</taxon>
        <taxon>Heligmosomoides</taxon>
    </lineage>
</organism>
<proteinExistence type="predicted"/>
<reference evidence="2 3" key="1">
    <citation type="submission" date="2018-11" db="EMBL/GenBank/DDBJ databases">
        <authorList>
            <consortium name="Pathogen Informatics"/>
        </authorList>
    </citation>
    <scope>NUCLEOTIDE SEQUENCE [LARGE SCALE GENOMIC DNA]</scope>
</reference>
<name>A0A183G544_HELPZ</name>
<dbReference type="Proteomes" id="UP000050761">
    <property type="component" value="Unassembled WGS sequence"/>
</dbReference>
<sequence>MFLAFLAIIHPPERQTVSRCTIASNWVATRMTPPIDVQEELDKEESVVESQRRTVKQVKQKQQEQRERKDSNGNIIKEKPESEKSAVLRRLWSALLSVLKKPVFRPSGRKASYNFGDYSTEKKKKVKRHWWSSRRDVQGRQRQLSAVIADNVEPKEKDIPVRYRSADCL</sequence>
<reference evidence="4" key="2">
    <citation type="submission" date="2019-09" db="UniProtKB">
        <authorList>
            <consortium name="WormBaseParasite"/>
        </authorList>
    </citation>
    <scope>IDENTIFICATION</scope>
</reference>
<evidence type="ECO:0000313" key="2">
    <source>
        <dbReference type="EMBL" id="VDP06721.1"/>
    </source>
</evidence>
<evidence type="ECO:0000313" key="3">
    <source>
        <dbReference type="Proteomes" id="UP000050761"/>
    </source>
</evidence>
<keyword evidence="3" id="KW-1185">Reference proteome</keyword>
<feature type="compositionally biased region" description="Basic and acidic residues" evidence="1">
    <location>
        <begin position="61"/>
        <end position="84"/>
    </location>
</feature>
<dbReference type="WBParaSite" id="HPBE_0001669601-mRNA-1">
    <property type="protein sequence ID" value="HPBE_0001669601-mRNA-1"/>
    <property type="gene ID" value="HPBE_0001669601"/>
</dbReference>
<dbReference type="OrthoDB" id="8939548at2759"/>
<dbReference type="AlphaFoldDB" id="A0A183G544"/>
<evidence type="ECO:0000313" key="4">
    <source>
        <dbReference type="WBParaSite" id="HPBE_0001669601-mRNA-1"/>
    </source>
</evidence>
<protein>
    <submittedName>
        <fullName evidence="2 4">Uncharacterized protein</fullName>
    </submittedName>
</protein>
<dbReference type="EMBL" id="UZAH01029561">
    <property type="protein sequence ID" value="VDP06721.1"/>
    <property type="molecule type" value="Genomic_DNA"/>
</dbReference>
<gene>
    <name evidence="2" type="ORF">HPBE_LOCUS16695</name>
</gene>